<keyword evidence="7" id="KW-1185">Reference proteome</keyword>
<dbReference type="GO" id="GO:0005615">
    <property type="term" value="C:extracellular space"/>
    <property type="evidence" value="ECO:0007669"/>
    <property type="project" value="TreeGrafter"/>
</dbReference>
<evidence type="ECO:0008006" key="8">
    <source>
        <dbReference type="Google" id="ProtNLM"/>
    </source>
</evidence>
<dbReference type="InterPro" id="IPR017943">
    <property type="entry name" value="Bactericidal_perm-incr_a/b_dom"/>
</dbReference>
<feature type="domain" description="Lipid-binding serum glycoprotein N-terminal" evidence="4">
    <location>
        <begin position="183"/>
        <end position="407"/>
    </location>
</feature>
<dbReference type="AlphaFoldDB" id="A0A8S1GX57"/>
<sequence>MGDGANVFNTFSFNKWADGKREEEIDKESRRRRAEQIKRLKERLRKERALRESAGDGDLDLEALIEALQRGEVINPDNVPEPAVQRPMTRPTKTDDVAPKSEELSDEYIFNEINLYASTHPHGNAVPISKTDTRHWQYNRRNHDEDASRKAIQQVMRYLNWLAVVVLSSLRGLETSNETVKTRLNFEFFKFFSKSGHHVVDQEIPKITIPNISFPITTPLGAGSVSTDELKIDKFSTPHIDFLLTSSGISWGSRGGGVKLRGLWGAEFTQVVTVRDSGWVQAIATDIRLNLSAKVFALDGKPQIDIGECTVDIVHLDVQIGGSVISWLVNLFRTPFSALLKTVIHNQACVAAQGILLEESNKFLHSLPSHVDLGKHFYADYYLVANPRSTDEFVEVILSADVVYGNTTCKSSSNVSWSEAGVNPGMVTMWIADAVPNCFLASIHRGQLVQLLLTKNSPNFAGYLRTSCGLLSLCVGRFFPGLKQFPNQFVDVLFHTYKEPLLVSDPKKGLLLNMTIAVDLYINPMKTHPHDVLARIGLNTSTSVFPKLLPGGKIGGDLGYSNLDLYGVFSSIGEISPRFLRAFDSLLRETSKELVRTILRLGFPIPSLDNVTVADTTKIGVLNGHIRLNIDFEYK</sequence>
<dbReference type="EMBL" id="CAJGYM010000007">
    <property type="protein sequence ID" value="CAD6187979.1"/>
    <property type="molecule type" value="Genomic_DNA"/>
</dbReference>
<protein>
    <recommendedName>
        <fullName evidence="8">Lipid-binding serum glycoprotein C-terminal domain-containing protein</fullName>
    </recommendedName>
</protein>
<gene>
    <name evidence="6" type="ORF">CAUJ_LOCUS3898</name>
</gene>
<evidence type="ECO:0000256" key="2">
    <source>
        <dbReference type="ARBA" id="ARBA00023157"/>
    </source>
</evidence>
<dbReference type="Pfam" id="PF01273">
    <property type="entry name" value="LBP_BPI_CETP"/>
    <property type="match status" value="1"/>
</dbReference>
<dbReference type="OrthoDB" id="5857016at2759"/>
<evidence type="ECO:0000313" key="7">
    <source>
        <dbReference type="Proteomes" id="UP000835052"/>
    </source>
</evidence>
<reference evidence="6" key="1">
    <citation type="submission" date="2020-10" db="EMBL/GenBank/DDBJ databases">
        <authorList>
            <person name="Kikuchi T."/>
        </authorList>
    </citation>
    <scope>NUCLEOTIDE SEQUENCE</scope>
    <source>
        <strain evidence="6">NKZ352</strain>
    </source>
</reference>
<comment type="caution">
    <text evidence="6">The sequence shown here is derived from an EMBL/GenBank/DDBJ whole genome shotgun (WGS) entry which is preliminary data.</text>
</comment>
<dbReference type="SMART" id="SM00329">
    <property type="entry name" value="BPI2"/>
    <property type="match status" value="1"/>
</dbReference>
<dbReference type="Gene3D" id="3.15.10.10">
    <property type="entry name" value="Bactericidal permeability-increasing protein, domain 1"/>
    <property type="match status" value="1"/>
</dbReference>
<dbReference type="PANTHER" id="PTHR10504">
    <property type="entry name" value="BACTERICIDAL PERMEABILITY-INCREASING BPI PROTEIN-RELATED"/>
    <property type="match status" value="1"/>
</dbReference>
<dbReference type="SMART" id="SM00328">
    <property type="entry name" value="BPI1"/>
    <property type="match status" value="1"/>
</dbReference>
<dbReference type="SUPFAM" id="SSF55394">
    <property type="entry name" value="Bactericidal permeability-increasing protein, BPI"/>
    <property type="match status" value="2"/>
</dbReference>
<dbReference type="Pfam" id="PF02886">
    <property type="entry name" value="LBP_BPI_CETP_C"/>
    <property type="match status" value="1"/>
</dbReference>
<feature type="region of interest" description="Disordered" evidence="3">
    <location>
        <begin position="75"/>
        <end position="100"/>
    </location>
</feature>
<evidence type="ECO:0000313" key="6">
    <source>
        <dbReference type="EMBL" id="CAD6187979.1"/>
    </source>
</evidence>
<evidence type="ECO:0000256" key="3">
    <source>
        <dbReference type="SAM" id="MobiDB-lite"/>
    </source>
</evidence>
<feature type="domain" description="Lipid-binding serum glycoprotein C-terminal" evidence="5">
    <location>
        <begin position="426"/>
        <end position="630"/>
    </location>
</feature>
<name>A0A8S1GX57_9PELO</name>
<keyword evidence="2" id="KW-1015">Disulfide bond</keyword>
<dbReference type="GO" id="GO:0008289">
    <property type="term" value="F:lipid binding"/>
    <property type="evidence" value="ECO:0007669"/>
    <property type="project" value="InterPro"/>
</dbReference>
<dbReference type="InterPro" id="IPR017942">
    <property type="entry name" value="Lipid-bd_serum_glycop_N"/>
</dbReference>
<organism evidence="6 7">
    <name type="scientific">Caenorhabditis auriculariae</name>
    <dbReference type="NCBI Taxonomy" id="2777116"/>
    <lineage>
        <taxon>Eukaryota</taxon>
        <taxon>Metazoa</taxon>
        <taxon>Ecdysozoa</taxon>
        <taxon>Nematoda</taxon>
        <taxon>Chromadorea</taxon>
        <taxon>Rhabditida</taxon>
        <taxon>Rhabditina</taxon>
        <taxon>Rhabditomorpha</taxon>
        <taxon>Rhabditoidea</taxon>
        <taxon>Rhabditidae</taxon>
        <taxon>Peloderinae</taxon>
        <taxon>Caenorhabditis</taxon>
    </lineage>
</organism>
<evidence type="ECO:0000256" key="1">
    <source>
        <dbReference type="ARBA" id="ARBA00007292"/>
    </source>
</evidence>
<dbReference type="Gene3D" id="3.15.20.10">
    <property type="entry name" value="Bactericidal permeability-increasing protein, domain 2"/>
    <property type="match status" value="1"/>
</dbReference>
<comment type="similarity">
    <text evidence="1">Belongs to the BPI/LBP/Plunc superfamily. BPI/LBP family.</text>
</comment>
<dbReference type="InterPro" id="IPR001124">
    <property type="entry name" value="Lipid-bd_serum_glycop_C"/>
</dbReference>
<accession>A0A8S1GX57</accession>
<evidence type="ECO:0000259" key="5">
    <source>
        <dbReference type="SMART" id="SM00329"/>
    </source>
</evidence>
<evidence type="ECO:0000259" key="4">
    <source>
        <dbReference type="SMART" id="SM00328"/>
    </source>
</evidence>
<proteinExistence type="inferred from homology"/>
<dbReference type="InterPro" id="IPR032942">
    <property type="entry name" value="BPI/LBP/Plunc"/>
</dbReference>
<dbReference type="Proteomes" id="UP000835052">
    <property type="component" value="Unassembled WGS sequence"/>
</dbReference>
<dbReference type="PANTHER" id="PTHR10504:SF145">
    <property type="entry name" value="PROTEIN CBG15266"/>
    <property type="match status" value="1"/>
</dbReference>